<dbReference type="AlphaFoldDB" id="A0AAV5S8A1"/>
<evidence type="ECO:0000256" key="1">
    <source>
        <dbReference type="SAM" id="MobiDB-lite"/>
    </source>
</evidence>
<protein>
    <submittedName>
        <fullName evidence="2">Uncharacterized protein</fullName>
    </submittedName>
</protein>
<feature type="region of interest" description="Disordered" evidence="1">
    <location>
        <begin position="1"/>
        <end position="39"/>
    </location>
</feature>
<comment type="caution">
    <text evidence="2">The sequence shown here is derived from an EMBL/GenBank/DDBJ whole genome shotgun (WGS) entry which is preliminary data.</text>
</comment>
<dbReference type="Proteomes" id="UP001432027">
    <property type="component" value="Unassembled WGS sequence"/>
</dbReference>
<evidence type="ECO:0000313" key="3">
    <source>
        <dbReference type="Proteomes" id="UP001432027"/>
    </source>
</evidence>
<evidence type="ECO:0000313" key="2">
    <source>
        <dbReference type="EMBL" id="GMS79186.1"/>
    </source>
</evidence>
<name>A0AAV5S8A1_9BILA</name>
<organism evidence="2 3">
    <name type="scientific">Pristionchus entomophagus</name>
    <dbReference type="NCBI Taxonomy" id="358040"/>
    <lineage>
        <taxon>Eukaryota</taxon>
        <taxon>Metazoa</taxon>
        <taxon>Ecdysozoa</taxon>
        <taxon>Nematoda</taxon>
        <taxon>Chromadorea</taxon>
        <taxon>Rhabditida</taxon>
        <taxon>Rhabditina</taxon>
        <taxon>Diplogasteromorpha</taxon>
        <taxon>Diplogasteroidea</taxon>
        <taxon>Neodiplogasteridae</taxon>
        <taxon>Pristionchus</taxon>
    </lineage>
</organism>
<keyword evidence="3" id="KW-1185">Reference proteome</keyword>
<dbReference type="EMBL" id="BTSX01000001">
    <property type="protein sequence ID" value="GMS79186.1"/>
    <property type="molecule type" value="Genomic_DNA"/>
</dbReference>
<proteinExistence type="predicted"/>
<gene>
    <name evidence="2" type="ORF">PENTCL1PPCAC_1361</name>
</gene>
<accession>A0AAV5S8A1</accession>
<reference evidence="2" key="1">
    <citation type="submission" date="2023-10" db="EMBL/GenBank/DDBJ databases">
        <title>Genome assembly of Pristionchus species.</title>
        <authorList>
            <person name="Yoshida K."/>
            <person name="Sommer R.J."/>
        </authorList>
    </citation>
    <scope>NUCLEOTIDE SEQUENCE</scope>
    <source>
        <strain evidence="2">RS0144</strain>
    </source>
</reference>
<feature type="compositionally biased region" description="Basic and acidic residues" evidence="1">
    <location>
        <begin position="7"/>
        <end position="39"/>
    </location>
</feature>
<sequence>MCKGGKKTKEREKKGVEKEKEPKTLKTEPDDDSRKEAKDAARIAAFKAKLEAKSPPTVYRPDVSSECALAKIPEICPSSGPK</sequence>